<dbReference type="KEGG" id="bbel:109484076"/>
<evidence type="ECO:0000256" key="7">
    <source>
        <dbReference type="ARBA" id="ARBA00022763"/>
    </source>
</evidence>
<dbReference type="GO" id="GO:0031593">
    <property type="term" value="F:polyubiquitin modification-dependent protein binding"/>
    <property type="evidence" value="ECO:0007669"/>
    <property type="project" value="TreeGrafter"/>
</dbReference>
<sequence length="494" mass="52955">MCDSDLVLALQLQEQFDREMAENVASSDGEGGPLVLAAGGPVVVPGSGSGCPPPGARSLSIVDQSWELTDPNPNVHALFLEFNATYFWGKLDCVEVKWSPRMTLCAGLCCYEGRGGLCCIKLSLPLLKLRPRKDLVETLLHEMIHALLFVTHNNKDHDAHGPEFHKHMHRINKQAGTNISVYHNFHDEVDAYRQHWWRCDGPCQKWRPYFGIVRRAMNRPPSARDPWFADHQRKCGGTYHKIKEPEGYGNKKGGKRKKDQDTGGGEGAGPSKKPASTTSYGNIELFAGKGFILGTKSGSSAAGKGPNSTQRLPSASTSTSSGSSASSINRTGGSSQSTISKPPALPRLLGTSADSTSKPTTSVLSIKSDNVLNGQQNSGSRHKGKLTPTKDGADSLPRPTGSRQKTDSSKNLKITDMFGQTQPKQKQTVQGQDKPTCSGLTSDVHSSSQSGSGKNGAGHTNSSDAQTEALVSCPVCGEQLPVATINQHLDVCLN</sequence>
<keyword evidence="13" id="KW-0539">Nucleus</keyword>
<keyword evidence="9" id="KW-0378">Hydrolase</keyword>
<dbReference type="SMART" id="SM00734">
    <property type="entry name" value="ZnF_Rad18"/>
    <property type="match status" value="1"/>
</dbReference>
<evidence type="ECO:0000256" key="4">
    <source>
        <dbReference type="ARBA" id="ARBA00022454"/>
    </source>
</evidence>
<feature type="compositionally biased region" description="Polar residues" evidence="17">
    <location>
        <begin position="418"/>
        <end position="441"/>
    </location>
</feature>
<keyword evidence="4" id="KW-0158">Chromosome</keyword>
<dbReference type="InterPro" id="IPR055220">
    <property type="entry name" value="SPRTN_ZBD"/>
</dbReference>
<keyword evidence="8 16" id="KW-0863">Zinc-finger</keyword>
<dbReference type="InterPro" id="IPR006642">
    <property type="entry name" value="Rad18_UBZ4"/>
</dbReference>
<dbReference type="InterPro" id="IPR044245">
    <property type="entry name" value="Spartan"/>
</dbReference>
<evidence type="ECO:0000256" key="12">
    <source>
        <dbReference type="ARBA" id="ARBA00023204"/>
    </source>
</evidence>
<dbReference type="GO" id="GO:0008270">
    <property type="term" value="F:zinc ion binding"/>
    <property type="evidence" value="ECO:0007669"/>
    <property type="project" value="UniProtKB-KW"/>
</dbReference>
<keyword evidence="10" id="KW-0862">Zinc</keyword>
<feature type="compositionally biased region" description="Low complexity" evidence="17">
    <location>
        <begin position="314"/>
        <end position="327"/>
    </location>
</feature>
<dbReference type="OrthoDB" id="5236983at2759"/>
<dbReference type="Pfam" id="PF22934">
    <property type="entry name" value="SPRTN_ZBD"/>
    <property type="match status" value="1"/>
</dbReference>
<evidence type="ECO:0000256" key="13">
    <source>
        <dbReference type="ARBA" id="ARBA00023242"/>
    </source>
</evidence>
<comment type="subcellular location">
    <subcellularLocation>
        <location evidence="2">Chromosome</location>
    </subcellularLocation>
    <subcellularLocation>
        <location evidence="1">Nucleus</location>
    </subcellularLocation>
</comment>
<keyword evidence="7 16" id="KW-0227">DNA damage</keyword>
<dbReference type="PANTHER" id="PTHR21220">
    <property type="entry name" value="DNA-DEPENDENT METALLOPROTEASE SPRTN"/>
    <property type="match status" value="1"/>
</dbReference>
<protein>
    <recommendedName>
        <fullName evidence="14">DNA-dependent metalloprotease SPRTN</fullName>
    </recommendedName>
    <alternativeName>
        <fullName evidence="15">Protein with SprT-like domain at the N terminus</fullName>
    </alternativeName>
</protein>
<evidence type="ECO:0000256" key="3">
    <source>
        <dbReference type="ARBA" id="ARBA00010724"/>
    </source>
</evidence>
<organism evidence="19 20">
    <name type="scientific">Branchiostoma belcheri</name>
    <name type="common">Amphioxus</name>
    <dbReference type="NCBI Taxonomy" id="7741"/>
    <lineage>
        <taxon>Eukaryota</taxon>
        <taxon>Metazoa</taxon>
        <taxon>Chordata</taxon>
        <taxon>Cephalochordata</taxon>
        <taxon>Leptocardii</taxon>
        <taxon>Amphioxiformes</taxon>
        <taxon>Branchiostomatidae</taxon>
        <taxon>Branchiostoma</taxon>
    </lineage>
</organism>
<evidence type="ECO:0000313" key="19">
    <source>
        <dbReference type="Proteomes" id="UP000515135"/>
    </source>
</evidence>
<evidence type="ECO:0000256" key="11">
    <source>
        <dbReference type="ARBA" id="ARBA00023049"/>
    </source>
</evidence>
<dbReference type="GO" id="GO:0004222">
    <property type="term" value="F:metalloendopeptidase activity"/>
    <property type="evidence" value="ECO:0007669"/>
    <property type="project" value="InterPro"/>
</dbReference>
<proteinExistence type="inferred from homology"/>
<evidence type="ECO:0000256" key="16">
    <source>
        <dbReference type="PROSITE-ProRule" id="PRU01256"/>
    </source>
</evidence>
<dbReference type="RefSeq" id="XP_019642847.1">
    <property type="nucleotide sequence ID" value="XM_019787288.1"/>
</dbReference>
<dbReference type="GeneID" id="109484076"/>
<dbReference type="PROSITE" id="PS51908">
    <property type="entry name" value="ZF_UBZ4"/>
    <property type="match status" value="1"/>
</dbReference>
<reference evidence="20" key="1">
    <citation type="submission" date="2025-08" db="UniProtKB">
        <authorList>
            <consortium name="RefSeq"/>
        </authorList>
    </citation>
    <scope>IDENTIFICATION</scope>
    <source>
        <tissue evidence="20">Gonad</tissue>
    </source>
</reference>
<feature type="compositionally biased region" description="Polar residues" evidence="17">
    <location>
        <begin position="352"/>
        <end position="379"/>
    </location>
</feature>
<evidence type="ECO:0000256" key="15">
    <source>
        <dbReference type="ARBA" id="ARBA00030396"/>
    </source>
</evidence>
<evidence type="ECO:0000256" key="9">
    <source>
        <dbReference type="ARBA" id="ARBA00022801"/>
    </source>
</evidence>
<dbReference type="InterPro" id="IPR006640">
    <property type="entry name" value="SprT-like_domain"/>
</dbReference>
<gene>
    <name evidence="20" type="primary">LOC109484076</name>
</gene>
<evidence type="ECO:0000313" key="20">
    <source>
        <dbReference type="RefSeq" id="XP_019642847.1"/>
    </source>
</evidence>
<keyword evidence="12 16" id="KW-0234">DNA repair</keyword>
<name>A0A6P5AI18_BRABE</name>
<keyword evidence="5" id="KW-0645">Protease</keyword>
<comment type="similarity">
    <text evidence="3">Belongs to the Spartan family.</text>
</comment>
<feature type="domain" description="UBZ4-type" evidence="18">
    <location>
        <begin position="470"/>
        <end position="494"/>
    </location>
</feature>
<feature type="region of interest" description="Disordered" evidence="17">
    <location>
        <begin position="298"/>
        <end position="464"/>
    </location>
</feature>
<evidence type="ECO:0000256" key="14">
    <source>
        <dbReference type="ARBA" id="ARBA00023885"/>
    </source>
</evidence>
<evidence type="ECO:0000256" key="17">
    <source>
        <dbReference type="SAM" id="MobiDB-lite"/>
    </source>
</evidence>
<evidence type="ECO:0000259" key="18">
    <source>
        <dbReference type="PROSITE" id="PS51908"/>
    </source>
</evidence>
<keyword evidence="19" id="KW-1185">Reference proteome</keyword>
<feature type="region of interest" description="Disordered" evidence="17">
    <location>
        <begin position="238"/>
        <end position="279"/>
    </location>
</feature>
<keyword evidence="6" id="KW-0479">Metal-binding</keyword>
<evidence type="ECO:0000256" key="1">
    <source>
        <dbReference type="ARBA" id="ARBA00004123"/>
    </source>
</evidence>
<dbReference type="GO" id="GO:0003697">
    <property type="term" value="F:single-stranded DNA binding"/>
    <property type="evidence" value="ECO:0007669"/>
    <property type="project" value="InterPro"/>
</dbReference>
<dbReference type="Pfam" id="PF10263">
    <property type="entry name" value="SprT-like"/>
    <property type="match status" value="1"/>
</dbReference>
<dbReference type="AlphaFoldDB" id="A0A6P5AI18"/>
<dbReference type="PANTHER" id="PTHR21220:SF0">
    <property type="entry name" value="DNA-DEPENDENT METALLOPROTEASE SPRTN"/>
    <property type="match status" value="1"/>
</dbReference>
<dbReference type="SMART" id="SM00731">
    <property type="entry name" value="SprT"/>
    <property type="match status" value="1"/>
</dbReference>
<evidence type="ECO:0000256" key="6">
    <source>
        <dbReference type="ARBA" id="ARBA00022723"/>
    </source>
</evidence>
<dbReference type="GO" id="GO:0005694">
    <property type="term" value="C:chromosome"/>
    <property type="evidence" value="ECO:0007669"/>
    <property type="project" value="UniProtKB-SubCell"/>
</dbReference>
<accession>A0A6P5AI18</accession>
<dbReference type="Gene3D" id="3.30.160.60">
    <property type="entry name" value="Classic Zinc Finger"/>
    <property type="match status" value="1"/>
</dbReference>
<evidence type="ECO:0000256" key="10">
    <source>
        <dbReference type="ARBA" id="ARBA00022833"/>
    </source>
</evidence>
<evidence type="ECO:0000256" key="5">
    <source>
        <dbReference type="ARBA" id="ARBA00022670"/>
    </source>
</evidence>
<evidence type="ECO:0000256" key="2">
    <source>
        <dbReference type="ARBA" id="ARBA00004286"/>
    </source>
</evidence>
<dbReference type="GO" id="GO:0005634">
    <property type="term" value="C:nucleus"/>
    <property type="evidence" value="ECO:0007669"/>
    <property type="project" value="UniProtKB-SubCell"/>
</dbReference>
<dbReference type="GO" id="GO:0006281">
    <property type="term" value="P:DNA repair"/>
    <property type="evidence" value="ECO:0007669"/>
    <property type="project" value="UniProtKB-KW"/>
</dbReference>
<evidence type="ECO:0000256" key="8">
    <source>
        <dbReference type="ARBA" id="ARBA00022771"/>
    </source>
</evidence>
<feature type="compositionally biased region" description="Low complexity" evidence="17">
    <location>
        <begin position="442"/>
        <end position="452"/>
    </location>
</feature>
<dbReference type="GO" id="GO:0006508">
    <property type="term" value="P:proteolysis"/>
    <property type="evidence" value="ECO:0007669"/>
    <property type="project" value="UniProtKB-KW"/>
</dbReference>
<dbReference type="Proteomes" id="UP000515135">
    <property type="component" value="Unplaced"/>
</dbReference>
<feature type="compositionally biased region" description="Polar residues" evidence="17">
    <location>
        <begin position="328"/>
        <end position="340"/>
    </location>
</feature>
<keyword evidence="11" id="KW-0482">Metalloprotease</keyword>